<feature type="compositionally biased region" description="Low complexity" evidence="5">
    <location>
        <begin position="71"/>
        <end position="83"/>
    </location>
</feature>
<protein>
    <recommendedName>
        <fullName evidence="6">EF-hand domain-containing protein</fullName>
    </recommendedName>
</protein>
<keyword evidence="2" id="KW-0479">Metal-binding</keyword>
<feature type="compositionally biased region" description="Basic residues" evidence="5">
    <location>
        <begin position="22"/>
        <end position="32"/>
    </location>
</feature>
<evidence type="ECO:0000313" key="7">
    <source>
        <dbReference type="EMBL" id="CAD6268972.1"/>
    </source>
</evidence>
<feature type="domain" description="EF-hand" evidence="6">
    <location>
        <begin position="165"/>
        <end position="198"/>
    </location>
</feature>
<dbReference type="SUPFAM" id="SSF47473">
    <property type="entry name" value="EF-hand"/>
    <property type="match status" value="1"/>
</dbReference>
<keyword evidence="4" id="KW-0106">Calcium</keyword>
<dbReference type="PANTHER" id="PTHR10891">
    <property type="entry name" value="EF-HAND CALCIUM-BINDING DOMAIN CONTAINING PROTEIN"/>
    <property type="match status" value="1"/>
</dbReference>
<keyword evidence="8" id="KW-1185">Reference proteome</keyword>
<dbReference type="InterPro" id="IPR011992">
    <property type="entry name" value="EF-hand-dom_pair"/>
</dbReference>
<feature type="region of interest" description="Disordered" evidence="5">
    <location>
        <begin position="1"/>
        <end position="49"/>
    </location>
</feature>
<comment type="caution">
    <text evidence="7">The sequence shown here is derived from an EMBL/GenBank/DDBJ whole genome shotgun (WGS) entry which is preliminary data.</text>
</comment>
<dbReference type="InterPro" id="IPR002048">
    <property type="entry name" value="EF_hand_dom"/>
</dbReference>
<evidence type="ECO:0000256" key="4">
    <source>
        <dbReference type="ARBA" id="ARBA00022837"/>
    </source>
</evidence>
<dbReference type="AlphaFoldDB" id="A0A811RG31"/>
<feature type="region of interest" description="Disordered" evidence="5">
    <location>
        <begin position="62"/>
        <end position="88"/>
    </location>
</feature>
<name>A0A811RG31_9POAL</name>
<dbReference type="FunFam" id="1.10.238.10:FF:000089">
    <property type="entry name" value="calmodulin-like protein 3"/>
    <property type="match status" value="1"/>
</dbReference>
<proteinExistence type="predicted"/>
<feature type="domain" description="EF-hand" evidence="6">
    <location>
        <begin position="128"/>
        <end position="163"/>
    </location>
</feature>
<evidence type="ECO:0000256" key="2">
    <source>
        <dbReference type="ARBA" id="ARBA00022723"/>
    </source>
</evidence>
<dbReference type="CDD" id="cd00051">
    <property type="entry name" value="EFh"/>
    <property type="match status" value="1"/>
</dbReference>
<organism evidence="7 8">
    <name type="scientific">Miscanthus lutarioriparius</name>
    <dbReference type="NCBI Taxonomy" id="422564"/>
    <lineage>
        <taxon>Eukaryota</taxon>
        <taxon>Viridiplantae</taxon>
        <taxon>Streptophyta</taxon>
        <taxon>Embryophyta</taxon>
        <taxon>Tracheophyta</taxon>
        <taxon>Spermatophyta</taxon>
        <taxon>Magnoliopsida</taxon>
        <taxon>Liliopsida</taxon>
        <taxon>Poales</taxon>
        <taxon>Poaceae</taxon>
        <taxon>PACMAD clade</taxon>
        <taxon>Panicoideae</taxon>
        <taxon>Andropogonodae</taxon>
        <taxon>Andropogoneae</taxon>
        <taxon>Saccharinae</taxon>
        <taxon>Miscanthus</taxon>
    </lineage>
</organism>
<keyword evidence="3" id="KW-0677">Repeat</keyword>
<gene>
    <name evidence="7" type="ORF">NCGR_LOCUS52277</name>
</gene>
<dbReference type="Proteomes" id="UP000604825">
    <property type="component" value="Unassembled WGS sequence"/>
</dbReference>
<dbReference type="EMBL" id="CAJGYO010000014">
    <property type="protein sequence ID" value="CAD6268972.1"/>
    <property type="molecule type" value="Genomic_DNA"/>
</dbReference>
<evidence type="ECO:0000256" key="1">
    <source>
        <dbReference type="ARBA" id="ARBA00003291"/>
    </source>
</evidence>
<dbReference type="InterPro" id="IPR018247">
    <property type="entry name" value="EF_Hand_1_Ca_BS"/>
</dbReference>
<dbReference type="GO" id="GO:0005509">
    <property type="term" value="F:calcium ion binding"/>
    <property type="evidence" value="ECO:0007669"/>
    <property type="project" value="InterPro"/>
</dbReference>
<evidence type="ECO:0000256" key="3">
    <source>
        <dbReference type="ARBA" id="ARBA00022737"/>
    </source>
</evidence>
<feature type="compositionally biased region" description="Low complexity" evidence="5">
    <location>
        <begin position="9"/>
        <end position="21"/>
    </location>
</feature>
<evidence type="ECO:0000259" key="6">
    <source>
        <dbReference type="PROSITE" id="PS50222"/>
    </source>
</evidence>
<accession>A0A811RG31</accession>
<dbReference type="Gene3D" id="1.10.238.10">
    <property type="entry name" value="EF-hand"/>
    <property type="match status" value="1"/>
</dbReference>
<dbReference type="PROSITE" id="PS00018">
    <property type="entry name" value="EF_HAND_1"/>
    <property type="match status" value="2"/>
</dbReference>
<evidence type="ECO:0000313" key="8">
    <source>
        <dbReference type="Proteomes" id="UP000604825"/>
    </source>
</evidence>
<reference evidence="7" key="1">
    <citation type="submission" date="2020-10" db="EMBL/GenBank/DDBJ databases">
        <authorList>
            <person name="Han B."/>
            <person name="Lu T."/>
            <person name="Zhao Q."/>
            <person name="Huang X."/>
            <person name="Zhao Y."/>
        </authorList>
    </citation>
    <scope>NUCLEOTIDE SEQUENCE</scope>
</reference>
<sequence>MKLSVPFCGGSSSAAASPKASKASKSRRRSKDGKKSGGGSSFSSTASSHECAFAVTTPRTVLLSPSPPRASAPGAGSTSRTSSWKPPAVTREELEVALRRVVSSEEELAEMLAEADAGLVVDAVAAAGDEGDLREAFAVFDADGDGRISAEELRAVLALLGDDCCSVDDCRRMIGGVDGDGDGFVCFDEFSRMMMHGL</sequence>
<dbReference type="InterPro" id="IPR039647">
    <property type="entry name" value="EF_hand_pair_protein_CML-like"/>
</dbReference>
<dbReference type="SMART" id="SM00054">
    <property type="entry name" value="EFh"/>
    <property type="match status" value="2"/>
</dbReference>
<dbReference type="PROSITE" id="PS50222">
    <property type="entry name" value="EF_HAND_2"/>
    <property type="match status" value="2"/>
</dbReference>
<comment type="function">
    <text evidence="1">Potential calcium sensor.</text>
</comment>
<dbReference type="OrthoDB" id="26525at2759"/>
<dbReference type="Pfam" id="PF13499">
    <property type="entry name" value="EF-hand_7"/>
    <property type="match status" value="1"/>
</dbReference>
<evidence type="ECO:0000256" key="5">
    <source>
        <dbReference type="SAM" id="MobiDB-lite"/>
    </source>
</evidence>